<dbReference type="HOGENOM" id="CLU_105797_0_0_5"/>
<protein>
    <recommendedName>
        <fullName evidence="12">Glucose-6-phosphate isomerase</fullName>
        <shortName evidence="12">GPI</shortName>
        <ecNumber evidence="12">5.3.1.9</ecNumber>
    </recommendedName>
    <alternativeName>
        <fullName evidence="12">Phosphoglucose isomerase</fullName>
        <shortName evidence="12">PGI</shortName>
    </alternativeName>
    <alternativeName>
        <fullName evidence="12">Phosphohexose isomerase</fullName>
        <shortName evidence="12">PHI</shortName>
    </alternativeName>
</protein>
<evidence type="ECO:0000256" key="1">
    <source>
        <dbReference type="ARBA" id="ARBA00004496"/>
    </source>
</evidence>
<dbReference type="SUPFAM" id="SSF51182">
    <property type="entry name" value="RmlC-like cupins"/>
    <property type="match status" value="1"/>
</dbReference>
<feature type="binding site" evidence="12">
    <location>
        <position position="101"/>
    </location>
    <ligand>
        <name>Fe cation</name>
        <dbReference type="ChEBI" id="CHEBI:24875"/>
    </ligand>
</feature>
<evidence type="ECO:0000256" key="8">
    <source>
        <dbReference type="ARBA" id="ARBA00023004"/>
    </source>
</evidence>
<dbReference type="Gene3D" id="2.60.120.10">
    <property type="entry name" value="Jelly Rolls"/>
    <property type="match status" value="1"/>
</dbReference>
<evidence type="ECO:0000313" key="15">
    <source>
        <dbReference type="EMBL" id="AEH83281.1"/>
    </source>
</evidence>
<evidence type="ECO:0000256" key="6">
    <source>
        <dbReference type="ARBA" id="ARBA00022490"/>
    </source>
</evidence>
<evidence type="ECO:0000313" key="16">
    <source>
        <dbReference type="Proteomes" id="UP000009045"/>
    </source>
</evidence>
<keyword evidence="8 12" id="KW-0408">Iron</keyword>
<dbReference type="KEGG" id="smx:SM11_pD0449"/>
<evidence type="ECO:0000256" key="4">
    <source>
        <dbReference type="ARBA" id="ARBA00011738"/>
    </source>
</evidence>
<proteinExistence type="inferred from homology"/>
<comment type="pathway">
    <text evidence="2 12">Carbohydrate degradation; glycolysis; D-glyceraldehyde 3-phosphate and glycerone phosphate from D-glucose: step 2/4.</text>
</comment>
<dbReference type="GO" id="GO:0005737">
    <property type="term" value="C:cytoplasm"/>
    <property type="evidence" value="ECO:0007669"/>
    <property type="project" value="UniProtKB-SubCell"/>
</dbReference>
<feature type="binding site" evidence="12">
    <location>
        <position position="92"/>
    </location>
    <ligand>
        <name>Fe cation</name>
        <dbReference type="ChEBI" id="CHEBI:24875"/>
    </ligand>
</feature>
<dbReference type="Proteomes" id="UP000009045">
    <property type="component" value="Plasmid pSmeSM11d"/>
</dbReference>
<keyword evidence="6 12" id="KW-0963">Cytoplasm</keyword>
<reference evidence="15 16" key="1">
    <citation type="journal article" date="2011" name="J. Biotechnol.">
        <title>The complete genome sequence of the dominant Sinorhizobium meliloti field isolate SM11 extends the S. meliloti pan-genome.</title>
        <authorList>
            <person name="Schneiker-Bekel S."/>
            <person name="Wibberg D."/>
            <person name="Bekel T."/>
            <person name="Blom J."/>
            <person name="Linke B."/>
            <person name="Neuweger H."/>
            <person name="Stiens M."/>
            <person name="Vorholter F.J."/>
            <person name="Weidner S."/>
            <person name="Goesmann A."/>
            <person name="Puhler A."/>
            <person name="Schluter A."/>
        </authorList>
    </citation>
    <scope>NUCLEOTIDE SEQUENCE [LARGE SCALE GENOMIC DNA]</scope>
    <source>
        <strain evidence="15 16">SM11</strain>
        <plasmid evidence="16">pSmeSM11d</plasmid>
    </source>
</reference>
<dbReference type="PIRSF" id="PIRSF019325">
    <property type="entry name" value="Glucose-6-phosphate_isomerase"/>
    <property type="match status" value="1"/>
</dbReference>
<geneLocation type="plasmid" evidence="15 16">
    <name>pSmeSM11d</name>
</geneLocation>
<feature type="binding site" evidence="12">
    <location>
        <position position="94"/>
    </location>
    <ligand>
        <name>Fe cation</name>
        <dbReference type="ChEBI" id="CHEBI:24875"/>
    </ligand>
</feature>
<evidence type="ECO:0000259" key="14">
    <source>
        <dbReference type="Pfam" id="PF06560"/>
    </source>
</evidence>
<dbReference type="GO" id="GO:0006094">
    <property type="term" value="P:gluconeogenesis"/>
    <property type="evidence" value="ECO:0007669"/>
    <property type="project" value="UniProtKB-UniRule"/>
</dbReference>
<evidence type="ECO:0000256" key="5">
    <source>
        <dbReference type="ARBA" id="ARBA00022432"/>
    </source>
</evidence>
<organism evidence="15 16">
    <name type="scientific">Sinorhizobium meliloti (strain SM11)</name>
    <dbReference type="NCBI Taxonomy" id="707241"/>
    <lineage>
        <taxon>Bacteria</taxon>
        <taxon>Pseudomonadati</taxon>
        <taxon>Pseudomonadota</taxon>
        <taxon>Alphaproteobacteria</taxon>
        <taxon>Hyphomicrobiales</taxon>
        <taxon>Rhizobiaceae</taxon>
        <taxon>Sinorhizobium/Ensifer group</taxon>
        <taxon>Sinorhizobium</taxon>
    </lineage>
</organism>
<evidence type="ECO:0000256" key="10">
    <source>
        <dbReference type="ARBA" id="ARBA00023235"/>
    </source>
</evidence>
<name>F7XJV3_SINMM</name>
<dbReference type="GO" id="GO:0005506">
    <property type="term" value="F:iron ion binding"/>
    <property type="evidence" value="ECO:0007669"/>
    <property type="project" value="UniProtKB-UniRule"/>
</dbReference>
<dbReference type="GO" id="GO:0004347">
    <property type="term" value="F:glucose-6-phosphate isomerase activity"/>
    <property type="evidence" value="ECO:0007669"/>
    <property type="project" value="UniProtKB-UniRule"/>
</dbReference>
<evidence type="ECO:0000256" key="12">
    <source>
        <dbReference type="HAMAP-Rule" id="MF_01410"/>
    </source>
</evidence>
<feature type="domain" description="Glucose-6-phosphate isomerase prokaryote" evidence="14">
    <location>
        <begin position="27"/>
        <end position="189"/>
    </location>
</feature>
<dbReference type="CDD" id="cd02218">
    <property type="entry name" value="cupin_PGI"/>
    <property type="match status" value="1"/>
</dbReference>
<evidence type="ECO:0000256" key="7">
    <source>
        <dbReference type="ARBA" id="ARBA00022723"/>
    </source>
</evidence>
<evidence type="ECO:0000256" key="9">
    <source>
        <dbReference type="ARBA" id="ARBA00023152"/>
    </source>
</evidence>
<keyword evidence="15" id="KW-0614">Plasmid</keyword>
<dbReference type="InterPro" id="IPR010551">
    <property type="entry name" value="G6P_isomerase_prok"/>
</dbReference>
<keyword evidence="7 12" id="KW-0479">Metal-binding</keyword>
<dbReference type="InterPro" id="IPR016758">
    <property type="entry name" value="G6P_isomerase_archaea/bacteria"/>
</dbReference>
<dbReference type="EC" id="5.3.1.9" evidence="12"/>
<comment type="catalytic activity">
    <reaction evidence="11 12 13">
        <text>alpha-D-glucose 6-phosphate = beta-D-fructose 6-phosphate</text>
        <dbReference type="Rhea" id="RHEA:11816"/>
        <dbReference type="ChEBI" id="CHEBI:57634"/>
        <dbReference type="ChEBI" id="CHEBI:58225"/>
        <dbReference type="EC" id="5.3.1.9"/>
    </reaction>
</comment>
<comment type="similarity">
    <text evidence="3 12 13">Belongs to the archaeal-type GPI family.</text>
</comment>
<dbReference type="EMBL" id="CP001832">
    <property type="protein sequence ID" value="AEH83281.1"/>
    <property type="molecule type" value="Genomic_DNA"/>
</dbReference>
<evidence type="ECO:0000256" key="13">
    <source>
        <dbReference type="PIRNR" id="PIRNR019325"/>
    </source>
</evidence>
<dbReference type="GO" id="GO:0006096">
    <property type="term" value="P:glycolytic process"/>
    <property type="evidence" value="ECO:0007669"/>
    <property type="project" value="UniProtKB-UniRule"/>
</dbReference>
<sequence length="209" mass="23068">MLILFEPGVCQVDVATGQLKGATNRYVKTFRDLAGLYQDESAYQALIATRGDDVAYEVTDYKPSANGGDIIIGVTRMEPGKIGDEYFMTRGHIHARPNRPEMYYGEAGVGVMLLESPYGEIRTIEIRARTMCYVPPFWIHRSVNVGLEPLVMTFSYPADAGQDYDVIAKAGGMRSRIVDDGNGGWTTVDNAGYSGRHPSLVEDIMSRVD</sequence>
<evidence type="ECO:0000256" key="11">
    <source>
        <dbReference type="ARBA" id="ARBA00029321"/>
    </source>
</evidence>
<keyword evidence="5 12" id="KW-0312">Gluconeogenesis</keyword>
<comment type="subcellular location">
    <subcellularLocation>
        <location evidence="1 12 13">Cytoplasm</location>
    </subcellularLocation>
</comment>
<evidence type="ECO:0000256" key="2">
    <source>
        <dbReference type="ARBA" id="ARBA00004926"/>
    </source>
</evidence>
<dbReference type="InterPro" id="IPR011051">
    <property type="entry name" value="RmlC_Cupin_sf"/>
</dbReference>
<dbReference type="PATRIC" id="fig|707241.3.peg.6132"/>
<keyword evidence="9 12" id="KW-0324">Glycolysis</keyword>
<dbReference type="UniPathway" id="UPA00109">
    <property type="reaction ID" value="UER00181"/>
</dbReference>
<dbReference type="InterPro" id="IPR014710">
    <property type="entry name" value="RmlC-like_jellyroll"/>
</dbReference>
<dbReference type="AlphaFoldDB" id="F7XJV3"/>
<accession>F7XJV3</accession>
<evidence type="ECO:0000256" key="3">
    <source>
        <dbReference type="ARBA" id="ARBA00006542"/>
    </source>
</evidence>
<gene>
    <name evidence="12" type="primary">pgiA</name>
    <name evidence="15" type="ordered locus">SM11_pD0449</name>
</gene>
<feature type="binding site" evidence="12">
    <location>
        <position position="140"/>
    </location>
    <ligand>
        <name>Fe cation</name>
        <dbReference type="ChEBI" id="CHEBI:24875"/>
    </ligand>
</feature>
<dbReference type="HAMAP" id="MF_01410">
    <property type="entry name" value="G6P_isomerase_arch"/>
    <property type="match status" value="1"/>
</dbReference>
<comment type="subunit">
    <text evidence="4 12 13">Homodimer.</text>
</comment>
<dbReference type="Pfam" id="PF06560">
    <property type="entry name" value="GPI"/>
    <property type="match status" value="1"/>
</dbReference>
<keyword evidence="10 12" id="KW-0413">Isomerase</keyword>